<dbReference type="InterPro" id="IPR013121">
    <property type="entry name" value="Fe_red_NAD-bd_6"/>
</dbReference>
<organism evidence="17 18">
    <name type="scientific">Sesamum alatum</name>
    <dbReference type="NCBI Taxonomy" id="300844"/>
    <lineage>
        <taxon>Eukaryota</taxon>
        <taxon>Viridiplantae</taxon>
        <taxon>Streptophyta</taxon>
        <taxon>Embryophyta</taxon>
        <taxon>Tracheophyta</taxon>
        <taxon>Spermatophyta</taxon>
        <taxon>Magnoliopsida</taxon>
        <taxon>eudicotyledons</taxon>
        <taxon>Gunneridae</taxon>
        <taxon>Pentapetalae</taxon>
        <taxon>asterids</taxon>
        <taxon>lamiids</taxon>
        <taxon>Lamiales</taxon>
        <taxon>Pedaliaceae</taxon>
        <taxon>Sesamum</taxon>
    </lineage>
</organism>
<dbReference type="SFLD" id="SFLDS00052">
    <property type="entry name" value="Ferric_Reductase_Domain"/>
    <property type="match status" value="1"/>
</dbReference>
<dbReference type="FunFam" id="3.40.50.80:FF:000039">
    <property type="entry name" value="Ferric reduction oxidase 3"/>
    <property type="match status" value="1"/>
</dbReference>
<evidence type="ECO:0000256" key="7">
    <source>
        <dbReference type="ARBA" id="ARBA00022989"/>
    </source>
</evidence>
<keyword evidence="11 15" id="KW-0472">Membrane</keyword>
<sequence length="845" mass="94247">MDWSRPPLSDGGNKTMRAAIMAVVTAVLGGYLFLWVMMPTSAYRQTWLPELRAHTASTYFGTTQGATYLVFTFPVLFIAALGCLYLHLGNKSRFINHTKGSNGGHGLGKYRRPLIIKGLGIVSGIELAFFLMFIALLVWNFATYLHLSFSKITPNSAAQSGQKVWEAKLETVALRLGLIGNIALSFLFFPVTRGSSVLPIFGLTWEASVKYHIWVGHIVMVLFTAHGLCYVIYWATTHQLSEMVKWEKTGISNVAGEISLAGGLLLWATTFPRIRRNMFELFFYTHHLYILFLFFFVLHVGISYTCIMLPGFFLFMLDRYLRFLQSTRGVRLMSARVLPCETVELNFSKCTGLSYAPTSMMFMNVPSISKLQWHPFTISSSSNLECDKLSVIIKGEGSWSKKLYRLLASPSPVDRLRVSIEGPYGPASTDFLRHDLLVLVSGGSGVTPFISIIRELVYTRKTLKCKTPEVLLVSSFKNSTDLTMLDLILPISGAPSEISGLGLKIEAYVTREKQPIMQEKKTIRTIRFKPNPSDAPVTPILGQNNWLWLGAIISSSFIIYLILIGFLTRFYIYPIDRNTNKVYSSASRSALHMLFLCIGIVITATSAFLWNKSKNANENTQIQNMDGTTPVASPNSRYNNAGRELESFPQQSLLQSIHVHYGERPDLKRFLSERKESSIGVLVCGPKKLRHEVASICSSGLAANLHFESISFSWFFLIRGRDAPTVQMPATHRLHKIQKPLRPTPSTQDPTTKPTATQASQSTQDTGARSTTQDGGFKEAREQGRRKGERSFSRLGLGQHIKNNTKPGRGGSRRGRGPSGFWSRPSRMGQTGSVGMPALKGTWAD</sequence>
<name>A0AAE1XQS8_9LAMI</name>
<dbReference type="PROSITE" id="PS51384">
    <property type="entry name" value="FAD_FR"/>
    <property type="match status" value="1"/>
</dbReference>
<dbReference type="CDD" id="cd06186">
    <property type="entry name" value="NOX_Duox_like_FAD_NADP"/>
    <property type="match status" value="1"/>
</dbReference>
<evidence type="ECO:0000256" key="11">
    <source>
        <dbReference type="ARBA" id="ARBA00023136"/>
    </source>
</evidence>
<keyword evidence="9" id="KW-0408">Iron</keyword>
<dbReference type="Gene3D" id="3.40.50.80">
    <property type="entry name" value="Nucleotide-binding domain of ferredoxin-NADP reductase (FNR) module"/>
    <property type="match status" value="2"/>
</dbReference>
<feature type="compositionally biased region" description="Low complexity" evidence="14">
    <location>
        <begin position="750"/>
        <end position="766"/>
    </location>
</feature>
<feature type="domain" description="FAD-binding FR-type" evidence="16">
    <location>
        <begin position="325"/>
        <end position="430"/>
    </location>
</feature>
<dbReference type="GO" id="GO:0140618">
    <property type="term" value="F:ferric-chelate reductase (NADH) activity"/>
    <property type="evidence" value="ECO:0007669"/>
    <property type="project" value="UniProtKB-EC"/>
</dbReference>
<dbReference type="AlphaFoldDB" id="A0AAE1XQS8"/>
<dbReference type="InterPro" id="IPR050369">
    <property type="entry name" value="RBOH/FRE"/>
</dbReference>
<dbReference type="InterPro" id="IPR039261">
    <property type="entry name" value="FNR_nucleotide-bd"/>
</dbReference>
<dbReference type="EC" id="1.16.1.7" evidence="13"/>
<evidence type="ECO:0000256" key="13">
    <source>
        <dbReference type="ARBA" id="ARBA00066905"/>
    </source>
</evidence>
<keyword evidence="7 15" id="KW-1133">Transmembrane helix</keyword>
<feature type="compositionally biased region" description="Basic and acidic residues" evidence="14">
    <location>
        <begin position="776"/>
        <end position="792"/>
    </location>
</feature>
<dbReference type="Pfam" id="PF08022">
    <property type="entry name" value="FAD_binding_8"/>
    <property type="match status" value="1"/>
</dbReference>
<dbReference type="Proteomes" id="UP001293254">
    <property type="component" value="Unassembled WGS sequence"/>
</dbReference>
<comment type="catalytic activity">
    <reaction evidence="12">
        <text>2 a Fe(II)-siderophore + NAD(+) + H(+) = 2 a Fe(III)-siderophore + NADH</text>
        <dbReference type="Rhea" id="RHEA:15061"/>
        <dbReference type="Rhea" id="RHEA-COMP:11342"/>
        <dbReference type="Rhea" id="RHEA-COMP:11344"/>
        <dbReference type="ChEBI" id="CHEBI:15378"/>
        <dbReference type="ChEBI" id="CHEBI:29033"/>
        <dbReference type="ChEBI" id="CHEBI:29034"/>
        <dbReference type="ChEBI" id="CHEBI:57540"/>
        <dbReference type="ChEBI" id="CHEBI:57945"/>
        <dbReference type="EC" id="1.16.1.7"/>
    </reaction>
</comment>
<reference evidence="17" key="1">
    <citation type="submission" date="2020-06" db="EMBL/GenBank/DDBJ databases">
        <authorList>
            <person name="Li T."/>
            <person name="Hu X."/>
            <person name="Zhang T."/>
            <person name="Song X."/>
            <person name="Zhang H."/>
            <person name="Dai N."/>
            <person name="Sheng W."/>
            <person name="Hou X."/>
            <person name="Wei L."/>
        </authorList>
    </citation>
    <scope>NUCLEOTIDE SEQUENCE</scope>
    <source>
        <strain evidence="17">3651</strain>
        <tissue evidence="17">Leaf</tissue>
    </source>
</reference>
<comment type="cofactor">
    <cofactor evidence="1">
        <name>FAD</name>
        <dbReference type="ChEBI" id="CHEBI:57692"/>
    </cofactor>
</comment>
<evidence type="ECO:0000256" key="3">
    <source>
        <dbReference type="ARBA" id="ARBA00006278"/>
    </source>
</evidence>
<evidence type="ECO:0000259" key="16">
    <source>
        <dbReference type="PROSITE" id="PS51384"/>
    </source>
</evidence>
<evidence type="ECO:0000256" key="14">
    <source>
        <dbReference type="SAM" id="MobiDB-lite"/>
    </source>
</evidence>
<dbReference type="InterPro" id="IPR013130">
    <property type="entry name" value="Fe3_Rdtase_TM_dom"/>
</dbReference>
<dbReference type="SUPFAM" id="SSF52343">
    <property type="entry name" value="Ferredoxin reductase-like, C-terminal NADP-linked domain"/>
    <property type="match status" value="1"/>
</dbReference>
<feature type="transmembrane region" description="Helical" evidence="15">
    <location>
        <begin position="288"/>
        <end position="317"/>
    </location>
</feature>
<evidence type="ECO:0000256" key="12">
    <source>
        <dbReference type="ARBA" id="ARBA00050970"/>
    </source>
</evidence>
<dbReference type="InterPro" id="IPR017927">
    <property type="entry name" value="FAD-bd_FR_type"/>
</dbReference>
<dbReference type="Pfam" id="PF08030">
    <property type="entry name" value="NAD_binding_6"/>
    <property type="match status" value="1"/>
</dbReference>
<evidence type="ECO:0000313" key="17">
    <source>
        <dbReference type="EMBL" id="KAK4415917.1"/>
    </source>
</evidence>
<evidence type="ECO:0000256" key="10">
    <source>
        <dbReference type="ARBA" id="ARBA00023065"/>
    </source>
</evidence>
<dbReference type="GO" id="GO:0005886">
    <property type="term" value="C:plasma membrane"/>
    <property type="evidence" value="ECO:0007669"/>
    <property type="project" value="TreeGrafter"/>
</dbReference>
<reference evidence="17" key="2">
    <citation type="journal article" date="2024" name="Plant">
        <title>Genomic evolution and insights into agronomic trait innovations of Sesamum species.</title>
        <authorList>
            <person name="Miao H."/>
            <person name="Wang L."/>
            <person name="Qu L."/>
            <person name="Liu H."/>
            <person name="Sun Y."/>
            <person name="Le M."/>
            <person name="Wang Q."/>
            <person name="Wei S."/>
            <person name="Zheng Y."/>
            <person name="Lin W."/>
            <person name="Duan Y."/>
            <person name="Cao H."/>
            <person name="Xiong S."/>
            <person name="Wang X."/>
            <person name="Wei L."/>
            <person name="Li C."/>
            <person name="Ma Q."/>
            <person name="Ju M."/>
            <person name="Zhao R."/>
            <person name="Li G."/>
            <person name="Mu C."/>
            <person name="Tian Q."/>
            <person name="Mei H."/>
            <person name="Zhang T."/>
            <person name="Gao T."/>
            <person name="Zhang H."/>
        </authorList>
    </citation>
    <scope>NUCLEOTIDE SEQUENCE</scope>
    <source>
        <strain evidence="17">3651</strain>
    </source>
</reference>
<evidence type="ECO:0000256" key="9">
    <source>
        <dbReference type="ARBA" id="ARBA00023004"/>
    </source>
</evidence>
<dbReference type="InterPro" id="IPR013112">
    <property type="entry name" value="FAD-bd_8"/>
</dbReference>
<protein>
    <recommendedName>
        <fullName evidence="13">ferric-chelate reductase (NADH)</fullName>
        <ecNumber evidence="13">1.16.1.7</ecNumber>
    </recommendedName>
</protein>
<dbReference type="Pfam" id="PF01794">
    <property type="entry name" value="Ferric_reduct"/>
    <property type="match status" value="1"/>
</dbReference>
<feature type="transmembrane region" description="Helical" evidence="15">
    <location>
        <begin position="593"/>
        <end position="610"/>
    </location>
</feature>
<feature type="transmembrane region" description="Helical" evidence="15">
    <location>
        <begin position="213"/>
        <end position="235"/>
    </location>
</feature>
<keyword evidence="4" id="KW-0813">Transport</keyword>
<evidence type="ECO:0000313" key="18">
    <source>
        <dbReference type="Proteomes" id="UP001293254"/>
    </source>
</evidence>
<feature type="region of interest" description="Disordered" evidence="14">
    <location>
        <begin position="732"/>
        <end position="845"/>
    </location>
</feature>
<evidence type="ECO:0000256" key="15">
    <source>
        <dbReference type="SAM" id="Phobius"/>
    </source>
</evidence>
<evidence type="ECO:0000256" key="8">
    <source>
        <dbReference type="ARBA" id="ARBA00023002"/>
    </source>
</evidence>
<keyword evidence="5 15" id="KW-0812">Transmembrane</keyword>
<keyword evidence="8" id="KW-0560">Oxidoreductase</keyword>
<comment type="caution">
    <text evidence="17">The sequence shown here is derived from an EMBL/GenBank/DDBJ whole genome shotgun (WGS) entry which is preliminary data.</text>
</comment>
<dbReference type="GO" id="GO:0046872">
    <property type="term" value="F:metal ion binding"/>
    <property type="evidence" value="ECO:0007669"/>
    <property type="project" value="UniProtKB-KW"/>
</dbReference>
<feature type="transmembrane region" description="Helical" evidence="15">
    <location>
        <begin position="68"/>
        <end position="88"/>
    </location>
</feature>
<evidence type="ECO:0000256" key="2">
    <source>
        <dbReference type="ARBA" id="ARBA00004141"/>
    </source>
</evidence>
<proteinExistence type="inferred from homology"/>
<keyword evidence="10" id="KW-0406">Ion transport</keyword>
<dbReference type="SFLD" id="SFLDG01168">
    <property type="entry name" value="Ferric_reductase_subgroup_(FRE"/>
    <property type="match status" value="1"/>
</dbReference>
<evidence type="ECO:0000256" key="4">
    <source>
        <dbReference type="ARBA" id="ARBA00022448"/>
    </source>
</evidence>
<dbReference type="PANTHER" id="PTHR11972">
    <property type="entry name" value="NADPH OXIDASE"/>
    <property type="match status" value="1"/>
</dbReference>
<feature type="transmembrane region" description="Helical" evidence="15">
    <location>
        <begin position="119"/>
        <end position="142"/>
    </location>
</feature>
<feature type="transmembrane region" description="Helical" evidence="15">
    <location>
        <begin position="172"/>
        <end position="192"/>
    </location>
</feature>
<evidence type="ECO:0000256" key="5">
    <source>
        <dbReference type="ARBA" id="ARBA00022692"/>
    </source>
</evidence>
<keyword evidence="6" id="KW-0479">Metal-binding</keyword>
<comment type="subcellular location">
    <subcellularLocation>
        <location evidence="2">Membrane</location>
        <topology evidence="2">Multi-pass membrane protein</topology>
    </subcellularLocation>
</comment>
<evidence type="ECO:0000256" key="1">
    <source>
        <dbReference type="ARBA" id="ARBA00001974"/>
    </source>
</evidence>
<feature type="transmembrane region" description="Helical" evidence="15">
    <location>
        <begin position="20"/>
        <end position="38"/>
    </location>
</feature>
<feature type="transmembrane region" description="Helical" evidence="15">
    <location>
        <begin position="250"/>
        <end position="268"/>
    </location>
</feature>
<dbReference type="PANTHER" id="PTHR11972:SF41">
    <property type="entry name" value="FERRIC REDUCTION OXIDASE 2"/>
    <property type="match status" value="1"/>
</dbReference>
<comment type="similarity">
    <text evidence="3">Belongs to the ferric reductase (FRE) family.</text>
</comment>
<feature type="transmembrane region" description="Helical" evidence="15">
    <location>
        <begin position="546"/>
        <end position="572"/>
    </location>
</feature>
<dbReference type="EMBL" id="JACGWO010000011">
    <property type="protein sequence ID" value="KAK4415917.1"/>
    <property type="molecule type" value="Genomic_DNA"/>
</dbReference>
<evidence type="ECO:0000256" key="6">
    <source>
        <dbReference type="ARBA" id="ARBA00022723"/>
    </source>
</evidence>
<gene>
    <name evidence="17" type="ORF">Salat_2699100</name>
</gene>
<dbReference type="GO" id="GO:0006811">
    <property type="term" value="P:monoatomic ion transport"/>
    <property type="evidence" value="ECO:0007669"/>
    <property type="project" value="UniProtKB-KW"/>
</dbReference>
<keyword evidence="18" id="KW-1185">Reference proteome</keyword>
<accession>A0AAE1XQS8</accession>